<evidence type="ECO:0000313" key="2">
    <source>
        <dbReference type="Proteomes" id="UP001152087"/>
    </source>
</evidence>
<dbReference type="PANTHER" id="PTHR33307">
    <property type="entry name" value="ALPHA-RHAMNOSIDASE (EUROFUNG)"/>
    <property type="match status" value="1"/>
</dbReference>
<gene>
    <name evidence="1" type="ORF">NW755_011511</name>
</gene>
<dbReference type="EMBL" id="JAOQAV010000045">
    <property type="protein sequence ID" value="KAJ4180788.1"/>
    <property type="molecule type" value="Genomic_DNA"/>
</dbReference>
<dbReference type="AlphaFoldDB" id="A0A9W8UXE6"/>
<sequence length="141" mass="16117">MVLAIPRVSLECYQSVFGIGETEPRILWRFGGDVVDWEQSSYDIEVAHSSSDKPNSFSFNSSQSLYLPWLDLPFNEAEPTSVRVRAHGLSNCSQPSIPWSDWVTVKTRLFKESWKSVRPIASTIEINASEPKRPGYFRKDF</sequence>
<organism evidence="1 2">
    <name type="scientific">Fusarium falciforme</name>
    <dbReference type="NCBI Taxonomy" id="195108"/>
    <lineage>
        <taxon>Eukaryota</taxon>
        <taxon>Fungi</taxon>
        <taxon>Dikarya</taxon>
        <taxon>Ascomycota</taxon>
        <taxon>Pezizomycotina</taxon>
        <taxon>Sordariomycetes</taxon>
        <taxon>Hypocreomycetidae</taxon>
        <taxon>Hypocreales</taxon>
        <taxon>Nectriaceae</taxon>
        <taxon>Fusarium</taxon>
        <taxon>Fusarium solani species complex</taxon>
    </lineage>
</organism>
<keyword evidence="2" id="KW-1185">Reference proteome</keyword>
<evidence type="ECO:0000313" key="1">
    <source>
        <dbReference type="EMBL" id="KAJ4180788.1"/>
    </source>
</evidence>
<dbReference type="InterPro" id="IPR016007">
    <property type="entry name" value="Alpha_rhamnosid"/>
</dbReference>
<dbReference type="Pfam" id="PF25788">
    <property type="entry name" value="Ig_Rha78A_N"/>
    <property type="match status" value="1"/>
</dbReference>
<dbReference type="InterPro" id="IPR013783">
    <property type="entry name" value="Ig-like_fold"/>
</dbReference>
<proteinExistence type="predicted"/>
<accession>A0A9W8UXE6</accession>
<comment type="caution">
    <text evidence="1">The sequence shown here is derived from an EMBL/GenBank/DDBJ whole genome shotgun (WGS) entry which is preliminary data.</text>
</comment>
<name>A0A9W8UXE6_9HYPO</name>
<dbReference type="Proteomes" id="UP001152087">
    <property type="component" value="Unassembled WGS sequence"/>
</dbReference>
<reference evidence="1" key="1">
    <citation type="submission" date="2022-09" db="EMBL/GenBank/DDBJ databases">
        <title>Fusarium specimens isolated from Avocado Roots.</title>
        <authorList>
            <person name="Stajich J."/>
            <person name="Roper C."/>
            <person name="Heimlech-Rivalta G."/>
        </authorList>
    </citation>
    <scope>NUCLEOTIDE SEQUENCE</scope>
    <source>
        <strain evidence="1">A02</strain>
    </source>
</reference>
<dbReference type="PANTHER" id="PTHR33307:SF6">
    <property type="entry name" value="ALPHA-RHAMNOSIDASE (EUROFUNG)-RELATED"/>
    <property type="match status" value="1"/>
</dbReference>
<dbReference type="Gene3D" id="2.60.40.10">
    <property type="entry name" value="Immunoglobulins"/>
    <property type="match status" value="1"/>
</dbReference>
<protein>
    <submittedName>
        <fullName evidence="1">Uncharacterized protein</fullName>
    </submittedName>
</protein>